<protein>
    <recommendedName>
        <fullName evidence="3">Antitoxin</fullName>
    </recommendedName>
</protein>
<dbReference type="Proteomes" id="UP001234880">
    <property type="component" value="Unassembled WGS sequence"/>
</dbReference>
<keyword evidence="2" id="KW-1185">Reference proteome</keyword>
<dbReference type="RefSeq" id="WP_307112455.1">
    <property type="nucleotide sequence ID" value="NZ_JAURUE010000005.1"/>
</dbReference>
<reference evidence="1 2" key="1">
    <citation type="submission" date="2023-07" db="EMBL/GenBank/DDBJ databases">
        <title>Sequencing the genomes of 1000 actinobacteria strains.</title>
        <authorList>
            <person name="Klenk H.-P."/>
        </authorList>
    </citation>
    <scope>NUCLEOTIDE SEQUENCE [LARGE SCALE GENOMIC DNA]</scope>
    <source>
        <strain evidence="1 2">DSM 41600</strain>
    </source>
</reference>
<comment type="caution">
    <text evidence="1">The sequence shown here is derived from an EMBL/GenBank/DDBJ whole genome shotgun (WGS) entry which is preliminary data.</text>
</comment>
<evidence type="ECO:0000313" key="2">
    <source>
        <dbReference type="Proteomes" id="UP001234880"/>
    </source>
</evidence>
<gene>
    <name evidence="1" type="ORF">JOF35_008855</name>
</gene>
<organism evidence="1 2">
    <name type="scientific">Streptomyces demainii</name>
    <dbReference type="NCBI Taxonomy" id="588122"/>
    <lineage>
        <taxon>Bacteria</taxon>
        <taxon>Bacillati</taxon>
        <taxon>Actinomycetota</taxon>
        <taxon>Actinomycetes</taxon>
        <taxon>Kitasatosporales</taxon>
        <taxon>Streptomycetaceae</taxon>
        <taxon>Streptomyces</taxon>
    </lineage>
</organism>
<sequence>MPSLNIDYTEEELAAIRAEARGAGQSLRQYVHDASLRDRQRTEFVNRALTWGDEHRAEFDEAFPDEVPPAQRSIGAEAA</sequence>
<accession>A0ABT9L725</accession>
<proteinExistence type="predicted"/>
<dbReference type="EMBL" id="JAURUE010000005">
    <property type="protein sequence ID" value="MDP9616497.1"/>
    <property type="molecule type" value="Genomic_DNA"/>
</dbReference>
<evidence type="ECO:0008006" key="3">
    <source>
        <dbReference type="Google" id="ProtNLM"/>
    </source>
</evidence>
<evidence type="ECO:0000313" key="1">
    <source>
        <dbReference type="EMBL" id="MDP9616497.1"/>
    </source>
</evidence>
<name>A0ABT9L725_9ACTN</name>